<dbReference type="Proteomes" id="UP001634394">
    <property type="component" value="Unassembled WGS sequence"/>
</dbReference>
<dbReference type="PANTHER" id="PTHR24166">
    <property type="entry name" value="ROLLING PEBBLES, ISOFORM B"/>
    <property type="match status" value="1"/>
</dbReference>
<feature type="repeat" description="ANK" evidence="3">
    <location>
        <begin position="96"/>
        <end position="128"/>
    </location>
</feature>
<evidence type="ECO:0000313" key="5">
    <source>
        <dbReference type="EMBL" id="KAL3882194.1"/>
    </source>
</evidence>
<feature type="repeat" description="ANK" evidence="3">
    <location>
        <begin position="193"/>
        <end position="225"/>
    </location>
</feature>
<reference evidence="5 6" key="1">
    <citation type="submission" date="2024-11" db="EMBL/GenBank/DDBJ databases">
        <title>Chromosome-level genome assembly of the freshwater bivalve Anodonta woodiana.</title>
        <authorList>
            <person name="Chen X."/>
        </authorList>
    </citation>
    <scope>NUCLEOTIDE SEQUENCE [LARGE SCALE GENOMIC DNA]</scope>
    <source>
        <strain evidence="5">MN2024</strain>
        <tissue evidence="5">Gills</tissue>
    </source>
</reference>
<dbReference type="Gene3D" id="1.25.40.20">
    <property type="entry name" value="Ankyrin repeat-containing domain"/>
    <property type="match status" value="3"/>
</dbReference>
<dbReference type="AlphaFoldDB" id="A0ABD3X7I5"/>
<keyword evidence="1" id="KW-0677">Repeat</keyword>
<dbReference type="SUPFAM" id="SSF158235">
    <property type="entry name" value="SOCS box-like"/>
    <property type="match status" value="1"/>
</dbReference>
<gene>
    <name evidence="5" type="ORF">ACJMK2_028562</name>
</gene>
<keyword evidence="6" id="KW-1185">Reference proteome</keyword>
<dbReference type="PROSITE" id="PS50225">
    <property type="entry name" value="SOCS"/>
    <property type="match status" value="1"/>
</dbReference>
<dbReference type="Gene3D" id="1.10.750.20">
    <property type="entry name" value="SOCS box"/>
    <property type="match status" value="1"/>
</dbReference>
<dbReference type="InterPro" id="IPR036036">
    <property type="entry name" value="SOCS_box-like_dom_sf"/>
</dbReference>
<dbReference type="SMART" id="SM00969">
    <property type="entry name" value="SOCS_box"/>
    <property type="match status" value="1"/>
</dbReference>
<feature type="repeat" description="ANK" evidence="3">
    <location>
        <begin position="227"/>
        <end position="259"/>
    </location>
</feature>
<dbReference type="Pfam" id="PF00023">
    <property type="entry name" value="Ank"/>
    <property type="match status" value="1"/>
</dbReference>
<evidence type="ECO:0000313" key="6">
    <source>
        <dbReference type="Proteomes" id="UP001634394"/>
    </source>
</evidence>
<keyword evidence="2 3" id="KW-0040">ANK repeat</keyword>
<sequence>MTSLVEAVKSNNSRILQLLVAVPRAVKQKELEMAFMHAAKLGHLECMEILLSTGIHPDTADVNNNTALVYAAQQNHDVILQKLISAKASVNWIGSGKSTPLHMVAKHGYEKSITLLLEHGAKLNMCDSAGNTPLILAVMYGQYTTMKALIAKGCDVNIINSKGWSALHYASHKARGVNILLAAGANPNCMDKDGITPLLMAASEGFDNVVKVLVQAKCDVNIANNSVKRTALHILAYKGHPGSIEDLILGGADINLVDSENHTPLWYAIKNRKHEVIRLLLRANSQADTYQCSENIPTDACPVRLAIKQKMINVLKLLILTGYDRHHLRACLSSQEVSDWLRNVEEFSHWLDHASGALTLKQTCRMWIRHHLGRTLYHDLQQLPLPQAMKDYLLMKELDDH</sequence>
<dbReference type="InterPro" id="IPR002110">
    <property type="entry name" value="Ankyrin_rpt"/>
</dbReference>
<dbReference type="PANTHER" id="PTHR24166:SF48">
    <property type="entry name" value="PROTEIN VAPYRIN"/>
    <property type="match status" value="1"/>
</dbReference>
<dbReference type="InterPro" id="IPR001496">
    <property type="entry name" value="SOCS_box"/>
</dbReference>
<name>A0ABD3X7I5_SINWO</name>
<dbReference type="SUPFAM" id="SSF48403">
    <property type="entry name" value="Ankyrin repeat"/>
    <property type="match status" value="1"/>
</dbReference>
<dbReference type="PROSITE" id="PS50088">
    <property type="entry name" value="ANK_REPEAT"/>
    <property type="match status" value="4"/>
</dbReference>
<comment type="caution">
    <text evidence="5">The sequence shown here is derived from an EMBL/GenBank/DDBJ whole genome shotgun (WGS) entry which is preliminary data.</text>
</comment>
<evidence type="ECO:0000256" key="1">
    <source>
        <dbReference type="ARBA" id="ARBA00022737"/>
    </source>
</evidence>
<dbReference type="SMART" id="SM00248">
    <property type="entry name" value="ANK"/>
    <property type="match status" value="8"/>
</dbReference>
<evidence type="ECO:0000256" key="3">
    <source>
        <dbReference type="PROSITE-ProRule" id="PRU00023"/>
    </source>
</evidence>
<evidence type="ECO:0000256" key="2">
    <source>
        <dbReference type="ARBA" id="ARBA00023043"/>
    </source>
</evidence>
<dbReference type="EMBL" id="JBJQND010000003">
    <property type="protein sequence ID" value="KAL3882194.1"/>
    <property type="molecule type" value="Genomic_DNA"/>
</dbReference>
<feature type="repeat" description="ANK" evidence="3">
    <location>
        <begin position="129"/>
        <end position="161"/>
    </location>
</feature>
<accession>A0ABD3X7I5</accession>
<dbReference type="FunFam" id="1.10.750.20:FF:000001">
    <property type="entry name" value="Ankyrin repeat and SOCS box containing 1"/>
    <property type="match status" value="1"/>
</dbReference>
<evidence type="ECO:0000259" key="4">
    <source>
        <dbReference type="PROSITE" id="PS50225"/>
    </source>
</evidence>
<dbReference type="Pfam" id="PF07525">
    <property type="entry name" value="SOCS_box"/>
    <property type="match status" value="1"/>
</dbReference>
<organism evidence="5 6">
    <name type="scientific">Sinanodonta woodiana</name>
    <name type="common">Chinese pond mussel</name>
    <name type="synonym">Anodonta woodiana</name>
    <dbReference type="NCBI Taxonomy" id="1069815"/>
    <lineage>
        <taxon>Eukaryota</taxon>
        <taxon>Metazoa</taxon>
        <taxon>Spiralia</taxon>
        <taxon>Lophotrochozoa</taxon>
        <taxon>Mollusca</taxon>
        <taxon>Bivalvia</taxon>
        <taxon>Autobranchia</taxon>
        <taxon>Heteroconchia</taxon>
        <taxon>Palaeoheterodonta</taxon>
        <taxon>Unionida</taxon>
        <taxon>Unionoidea</taxon>
        <taxon>Unionidae</taxon>
        <taxon>Unioninae</taxon>
        <taxon>Sinanodonta</taxon>
    </lineage>
</organism>
<dbReference type="InterPro" id="IPR036770">
    <property type="entry name" value="Ankyrin_rpt-contain_sf"/>
</dbReference>
<dbReference type="InterPro" id="IPR050889">
    <property type="entry name" value="Dendritic_Spine_Reg/Scaffold"/>
</dbReference>
<feature type="domain" description="SOCS box" evidence="4">
    <location>
        <begin position="351"/>
        <end position="399"/>
    </location>
</feature>
<proteinExistence type="predicted"/>
<dbReference type="CDD" id="cd03587">
    <property type="entry name" value="SOCS"/>
    <property type="match status" value="1"/>
</dbReference>
<protein>
    <recommendedName>
        <fullName evidence="4">SOCS box domain-containing protein</fullName>
    </recommendedName>
</protein>
<dbReference type="PROSITE" id="PS50297">
    <property type="entry name" value="ANK_REP_REGION"/>
    <property type="match status" value="4"/>
</dbReference>
<dbReference type="Pfam" id="PF12796">
    <property type="entry name" value="Ank_2"/>
    <property type="match status" value="3"/>
</dbReference>